<proteinExistence type="predicted"/>
<evidence type="ECO:0000313" key="2">
    <source>
        <dbReference type="Proteomes" id="UP000015347"/>
    </source>
</evidence>
<dbReference type="Proteomes" id="UP000015347">
    <property type="component" value="Unassembled WGS sequence"/>
</dbReference>
<sequence>MTARDTTTHGPGAPGGPLWYARAVIADLAMHDDETVATACEVVIEETDDLVERATTRDLLFRVKGGGS</sequence>
<gene>
    <name evidence="1" type="ORF">Salmuc_02439</name>
</gene>
<dbReference type="OrthoDB" id="9995524at2"/>
<dbReference type="STRING" id="1123237.Salmuc_02439"/>
<name>S9QR07_9RHOB</name>
<accession>S9QR07</accession>
<dbReference type="RefSeq" id="WP_020038660.1">
    <property type="nucleotide sequence ID" value="NZ_KE557276.1"/>
</dbReference>
<dbReference type="HOGENOM" id="CLU_2791551_0_0_5"/>
<reference evidence="2" key="1">
    <citation type="journal article" date="2014" name="Stand. Genomic Sci.">
        <title>Genome sequence of the exopolysaccharide-producing Salipiger mucosus type strain (DSM 16094(T)), a moderately halophilic member of the Roseobacter clade.</title>
        <authorList>
            <person name="Riedel T."/>
            <person name="Spring S."/>
            <person name="Fiebig A."/>
            <person name="Petersen J."/>
            <person name="Kyrpides N.C."/>
            <person name="Goker M."/>
            <person name="Klenk H.P."/>
        </authorList>
    </citation>
    <scope>NUCLEOTIDE SEQUENCE [LARGE SCALE GENOMIC DNA]</scope>
    <source>
        <strain evidence="2">DSM 16094</strain>
    </source>
</reference>
<keyword evidence="2" id="KW-1185">Reference proteome</keyword>
<organism evidence="1 2">
    <name type="scientific">Salipiger mucosus DSM 16094</name>
    <dbReference type="NCBI Taxonomy" id="1123237"/>
    <lineage>
        <taxon>Bacteria</taxon>
        <taxon>Pseudomonadati</taxon>
        <taxon>Pseudomonadota</taxon>
        <taxon>Alphaproteobacteria</taxon>
        <taxon>Rhodobacterales</taxon>
        <taxon>Roseobacteraceae</taxon>
        <taxon>Salipiger</taxon>
    </lineage>
</organism>
<protein>
    <submittedName>
        <fullName evidence="1">Uncharacterized protein</fullName>
    </submittedName>
</protein>
<dbReference type="AlphaFoldDB" id="S9QR07"/>
<dbReference type="EMBL" id="APVH01000027">
    <property type="protein sequence ID" value="EPX82072.1"/>
    <property type="molecule type" value="Genomic_DNA"/>
</dbReference>
<comment type="caution">
    <text evidence="1">The sequence shown here is derived from an EMBL/GenBank/DDBJ whole genome shotgun (WGS) entry which is preliminary data.</text>
</comment>
<evidence type="ECO:0000313" key="1">
    <source>
        <dbReference type="EMBL" id="EPX82072.1"/>
    </source>
</evidence>